<keyword evidence="3" id="KW-1185">Reference proteome</keyword>
<reference evidence="2 3" key="1">
    <citation type="submission" date="2018-06" db="EMBL/GenBank/DDBJ databases">
        <title>Actinomadura craniellae sp. nov. isolated from marine sponge Craniella sp.</title>
        <authorList>
            <person name="Li L."/>
            <person name="Xu Q.H."/>
            <person name="Lin H.W."/>
            <person name="Lu Y.H."/>
        </authorList>
    </citation>
    <scope>NUCLEOTIDE SEQUENCE [LARGE SCALE GENOMIC DNA]</scope>
    <source>
        <strain evidence="2 3">LHW63021</strain>
    </source>
</reference>
<evidence type="ECO:0000313" key="2">
    <source>
        <dbReference type="EMBL" id="RAY16395.1"/>
    </source>
</evidence>
<evidence type="ECO:0000313" key="3">
    <source>
        <dbReference type="Proteomes" id="UP000251891"/>
    </source>
</evidence>
<feature type="region of interest" description="Disordered" evidence="1">
    <location>
        <begin position="95"/>
        <end position="178"/>
    </location>
</feature>
<dbReference type="RefSeq" id="WP_111863734.1">
    <property type="nucleotide sequence ID" value="NZ_QLYX01000002.1"/>
</dbReference>
<dbReference type="Proteomes" id="UP000251891">
    <property type="component" value="Unassembled WGS sequence"/>
</dbReference>
<feature type="region of interest" description="Disordered" evidence="1">
    <location>
        <begin position="531"/>
        <end position="553"/>
    </location>
</feature>
<comment type="caution">
    <text evidence="2">The sequence shown here is derived from an EMBL/GenBank/DDBJ whole genome shotgun (WGS) entry which is preliminary data.</text>
</comment>
<feature type="compositionally biased region" description="Low complexity" evidence="1">
    <location>
        <begin position="143"/>
        <end position="160"/>
    </location>
</feature>
<feature type="compositionally biased region" description="Low complexity" evidence="1">
    <location>
        <begin position="531"/>
        <end position="542"/>
    </location>
</feature>
<organism evidence="2 3">
    <name type="scientific">Actinomadura craniellae</name>
    <dbReference type="NCBI Taxonomy" id="2231787"/>
    <lineage>
        <taxon>Bacteria</taxon>
        <taxon>Bacillati</taxon>
        <taxon>Actinomycetota</taxon>
        <taxon>Actinomycetes</taxon>
        <taxon>Streptosporangiales</taxon>
        <taxon>Thermomonosporaceae</taxon>
        <taxon>Actinomadura</taxon>
    </lineage>
</organism>
<feature type="compositionally biased region" description="Acidic residues" evidence="1">
    <location>
        <begin position="95"/>
        <end position="107"/>
    </location>
</feature>
<dbReference type="AlphaFoldDB" id="A0A365HBD7"/>
<sequence length="646" mass="65585">MVTRPVVEPGLLAELIGAAPARVRRRLDADPALADGWTWTETGGGWQVAAGGETVRLAGPRLTGADQVGCSCLLAPRCLHLLAVLTVLDTLADQEEAPPAEPEETGAEPDPRTRPARTVDSAAEPDLSHPSPAGTACTGTSRTGADQTGADQTGADQTGAGQTGAGQAGTSRTGAGLAGTRGDEAVELTEAQAGAARLAVDAGARLLATGAQAAGALLRADLLRAAHAARQASLPRLAAAATRVAGGMRDLATARPAFALEVFAADLAELIATAHRLDRAPDAAAVGVARRSYAPTATARLHGLCSEAVVTASGYAGVVTYLTDGAGRLHTVSDVMPGGPERPKTAYRSAARLGRLTLDHHDLGRSGVFGQGLTATADGRLGGGEGADAARLAGTPWTEPPLAALWEAAVGDQLDRAWAAAGLPETARPAGADLLFLDTVVAGLTPEGVLLEVAGADPVHALSPAGDHRAVLRRLGTLHGEPLRLVGRIHPSRPRTLTLLAVAAPALHLPDRRLGRINVGLDDLPGAALGPAAATAAPRPAAAPEPPDDPLAGLRRTLHRATLGGRATLAGAATAGLRAESARLRRSHLPTAADLLDHLHAAAAEVERTVTGESRPAAPEPSARAWAAAMAYLDAAHRALLRAAWS</sequence>
<proteinExistence type="predicted"/>
<accession>A0A365HBD7</accession>
<evidence type="ECO:0000256" key="1">
    <source>
        <dbReference type="SAM" id="MobiDB-lite"/>
    </source>
</evidence>
<protein>
    <recommendedName>
        <fullName evidence="4">SWIM-type domain-containing protein</fullName>
    </recommendedName>
</protein>
<gene>
    <name evidence="2" type="ORF">DPM19_05835</name>
</gene>
<name>A0A365HBD7_9ACTN</name>
<dbReference type="EMBL" id="QLYX01000002">
    <property type="protein sequence ID" value="RAY16395.1"/>
    <property type="molecule type" value="Genomic_DNA"/>
</dbReference>
<dbReference type="OrthoDB" id="246789at2"/>
<evidence type="ECO:0008006" key="4">
    <source>
        <dbReference type="Google" id="ProtNLM"/>
    </source>
</evidence>